<gene>
    <name evidence="7" type="primary">carA_2</name>
    <name evidence="7" type="ORF">NCTC13645_01806</name>
</gene>
<accession>A0A380P3V1</accession>
<reference evidence="7 8" key="1">
    <citation type="submission" date="2018-06" db="EMBL/GenBank/DDBJ databases">
        <authorList>
            <consortium name="Pathogen Informatics"/>
            <person name="Doyle S."/>
        </authorList>
    </citation>
    <scope>NUCLEOTIDE SEQUENCE [LARGE SCALE GENOMIC DNA]</scope>
    <source>
        <strain evidence="7 8">NCTC13645</strain>
    </source>
</reference>
<dbReference type="EC" id="6.3.5.5" evidence="3"/>
<comment type="similarity">
    <text evidence="2">Belongs to the CarA family.</text>
</comment>
<dbReference type="PRINTS" id="PR00096">
    <property type="entry name" value="GATASE"/>
</dbReference>
<dbReference type="Pfam" id="PF00117">
    <property type="entry name" value="GATase"/>
    <property type="match status" value="1"/>
</dbReference>
<organism evidence="7 8">
    <name type="scientific">Weissella viridescens</name>
    <name type="common">Lactobacillus viridescens</name>
    <dbReference type="NCBI Taxonomy" id="1629"/>
    <lineage>
        <taxon>Bacteria</taxon>
        <taxon>Bacillati</taxon>
        <taxon>Bacillota</taxon>
        <taxon>Bacilli</taxon>
        <taxon>Lactobacillales</taxon>
        <taxon>Lactobacillaceae</taxon>
        <taxon>Weissella</taxon>
    </lineage>
</organism>
<dbReference type="PANTHER" id="PTHR43418">
    <property type="entry name" value="MULTIFUNCTIONAL TRYPTOPHAN BIOSYNTHESIS PROTEIN-RELATED"/>
    <property type="match status" value="1"/>
</dbReference>
<protein>
    <recommendedName>
        <fullName evidence="3">carbamoyl-phosphate synthase (glutamine-hydrolyzing)</fullName>
        <ecNumber evidence="3">6.3.5.5</ecNumber>
    </recommendedName>
</protein>
<dbReference type="Proteomes" id="UP000254621">
    <property type="component" value="Unassembled WGS sequence"/>
</dbReference>
<dbReference type="InterPro" id="IPR029062">
    <property type="entry name" value="Class_I_gatase-like"/>
</dbReference>
<dbReference type="SUPFAM" id="SSF52317">
    <property type="entry name" value="Class I glutamine amidotransferase-like"/>
    <property type="match status" value="1"/>
</dbReference>
<evidence type="ECO:0000256" key="1">
    <source>
        <dbReference type="ARBA" id="ARBA00005077"/>
    </source>
</evidence>
<evidence type="ECO:0000313" key="7">
    <source>
        <dbReference type="EMBL" id="SUP59548.1"/>
    </source>
</evidence>
<feature type="domain" description="Glutamine amidotransferase" evidence="6">
    <location>
        <begin position="3"/>
        <end position="166"/>
    </location>
</feature>
<name>A0A380P3V1_WEIVI</name>
<dbReference type="InterPro" id="IPR035686">
    <property type="entry name" value="CPSase_GATase1"/>
</dbReference>
<evidence type="ECO:0000256" key="4">
    <source>
        <dbReference type="ARBA" id="ARBA00022962"/>
    </source>
</evidence>
<evidence type="ECO:0000256" key="3">
    <source>
        <dbReference type="ARBA" id="ARBA00012738"/>
    </source>
</evidence>
<dbReference type="STRING" id="1629.IV50_GL000471"/>
<sequence>MLNDYDANVTVLPYTATLEEVLNLDPDGIVLSSGPGNPHDIPDEMLTLIQTLQQKVPLLGIGLGHELFALANGVQVEPMRIEHHGMNHPIREQITNQIMYATQAQGYQIVKSTIKGTDVFVTHVDLTDGSIQGLRHRNYPAFSVQFFPDTAPGPVEATQPFDDFMDMVTVRRGG</sequence>
<dbReference type="Gene3D" id="3.40.50.880">
    <property type="match status" value="1"/>
</dbReference>
<dbReference type="PRINTS" id="PR00099">
    <property type="entry name" value="CPSGATASE"/>
</dbReference>
<keyword evidence="4" id="KW-0315">Glutamine amidotransferase</keyword>
<dbReference type="CDD" id="cd01744">
    <property type="entry name" value="GATase1_CPSase"/>
    <property type="match status" value="1"/>
</dbReference>
<dbReference type="AlphaFoldDB" id="A0A380P3V1"/>
<evidence type="ECO:0000256" key="5">
    <source>
        <dbReference type="ARBA" id="ARBA00048816"/>
    </source>
</evidence>
<dbReference type="GO" id="GO:0004088">
    <property type="term" value="F:carbamoyl-phosphate synthase (glutamine-hydrolyzing) activity"/>
    <property type="evidence" value="ECO:0007669"/>
    <property type="project" value="UniProtKB-EC"/>
</dbReference>
<evidence type="ECO:0000313" key="8">
    <source>
        <dbReference type="Proteomes" id="UP000254621"/>
    </source>
</evidence>
<comment type="pathway">
    <text evidence="1">Amino-acid biosynthesis; L-arginine biosynthesis; carbamoyl phosphate from bicarbonate: step 1/1.</text>
</comment>
<comment type="catalytic activity">
    <reaction evidence="5">
        <text>hydrogencarbonate + L-glutamine + 2 ATP + H2O = carbamoyl phosphate + L-glutamate + 2 ADP + phosphate + 2 H(+)</text>
        <dbReference type="Rhea" id="RHEA:18633"/>
        <dbReference type="ChEBI" id="CHEBI:15377"/>
        <dbReference type="ChEBI" id="CHEBI:15378"/>
        <dbReference type="ChEBI" id="CHEBI:17544"/>
        <dbReference type="ChEBI" id="CHEBI:29985"/>
        <dbReference type="ChEBI" id="CHEBI:30616"/>
        <dbReference type="ChEBI" id="CHEBI:43474"/>
        <dbReference type="ChEBI" id="CHEBI:58228"/>
        <dbReference type="ChEBI" id="CHEBI:58359"/>
        <dbReference type="ChEBI" id="CHEBI:456216"/>
        <dbReference type="EC" id="6.3.5.5"/>
    </reaction>
</comment>
<evidence type="ECO:0000259" key="6">
    <source>
        <dbReference type="Pfam" id="PF00117"/>
    </source>
</evidence>
<dbReference type="PROSITE" id="PS51273">
    <property type="entry name" value="GATASE_TYPE_1"/>
    <property type="match status" value="1"/>
</dbReference>
<proteinExistence type="inferred from homology"/>
<dbReference type="InterPro" id="IPR050472">
    <property type="entry name" value="Anth_synth/Amidotransfase"/>
</dbReference>
<evidence type="ECO:0000256" key="2">
    <source>
        <dbReference type="ARBA" id="ARBA00007800"/>
    </source>
</evidence>
<dbReference type="PANTHER" id="PTHR43418:SF7">
    <property type="entry name" value="CARBAMOYL-PHOSPHATE SYNTHASE SMALL CHAIN"/>
    <property type="match status" value="1"/>
</dbReference>
<dbReference type="InterPro" id="IPR017926">
    <property type="entry name" value="GATASE"/>
</dbReference>
<keyword evidence="7" id="KW-0436">Ligase</keyword>
<dbReference type="EMBL" id="UHIV01000004">
    <property type="protein sequence ID" value="SUP59548.1"/>
    <property type="molecule type" value="Genomic_DNA"/>
</dbReference>